<evidence type="ECO:0000256" key="1">
    <source>
        <dbReference type="ARBA" id="ARBA00007659"/>
    </source>
</evidence>
<dbReference type="PROSITE" id="PS01088">
    <property type="entry name" value="CAP_1"/>
    <property type="match status" value="1"/>
</dbReference>
<evidence type="ECO:0000256" key="4">
    <source>
        <dbReference type="RuleBase" id="RU000647"/>
    </source>
</evidence>
<feature type="region of interest" description="Disordered" evidence="5">
    <location>
        <begin position="294"/>
        <end position="353"/>
    </location>
</feature>
<feature type="region of interest" description="Disordered" evidence="5">
    <location>
        <begin position="1"/>
        <end position="22"/>
    </location>
</feature>
<feature type="compositionally biased region" description="Pro residues" evidence="5">
    <location>
        <begin position="319"/>
        <end position="332"/>
    </location>
</feature>
<feature type="compositionally biased region" description="Low complexity" evidence="5">
    <location>
        <begin position="337"/>
        <end position="353"/>
    </location>
</feature>
<dbReference type="InterPro" id="IPR001837">
    <property type="entry name" value="Adenylate_cyclase-assoc_CAP"/>
</dbReference>
<feature type="compositionally biased region" description="Low complexity" evidence="5">
    <location>
        <begin position="297"/>
        <end position="318"/>
    </location>
</feature>
<dbReference type="GO" id="GO:0003779">
    <property type="term" value="F:actin binding"/>
    <property type="evidence" value="ECO:0007669"/>
    <property type="project" value="InterPro"/>
</dbReference>
<feature type="region of interest" description="Disordered" evidence="5">
    <location>
        <begin position="58"/>
        <end position="110"/>
    </location>
</feature>
<dbReference type="Gene3D" id="2.160.20.70">
    <property type="match status" value="1"/>
</dbReference>
<dbReference type="InterPro" id="IPR018106">
    <property type="entry name" value="CAP_CS_N"/>
</dbReference>
<sequence>MPALSSLMTQHPNPSSDSLGSASHTLVSPVTVIHDPSSLTHLIYRLEAATSRLEDIANSSGAPEHNFDQANGLPSSTGDSTLQHGTRSEPNLPGLQSRAPTSSTVVPTKQEDLPPSIQAMDELISEHVTAFVAAGAGLDALVQEQSQAVSQAFSDQRRFLLVSTKAKKPDPQSKSFMDLLTDLQHHMGTIGDIRDSNRASPMKEHLAMVGEGIQALQWLIMDGKPADFVGEVIGGAQLYGNRVLKAYKEGDQAHVKYVRSYYALLEALKAYIKKQYPVGLTWNSKGEDDAVRAYQEAGSGPKPSTSSTTAAGGASSAGAPPPPPPPPPPPLPMFDNVTSSSASSARGVSTAAAGGSDMGAVFEQLNKGESVTAGLKKVDKSQMTHKNPALRAGGTVPDASPSAEINRSRSPGPEVKPKPASMRQSSSASLKSTATAKKEAKKELDGNKWLISDYDSPSSPVQIEVTLTQSVLITKCKNTTIILKGKANAISIDNSPKTQILVDSLVSSIDVIKCPGFAVQITGAAPTVLLDQVDGASIYLSKESLSTEVFTSKCSSINIVLPAEKEEEDSTEHPLPEQIRTVVKGGKLVSEIVEHAG</sequence>
<dbReference type="SUPFAM" id="SSF101278">
    <property type="entry name" value="N-terminal domain of adenylylcyclase associated protein, CAP"/>
    <property type="match status" value="1"/>
</dbReference>
<feature type="domain" description="C-CAP/cofactor C-like" evidence="6">
    <location>
        <begin position="435"/>
        <end position="575"/>
    </location>
</feature>
<dbReference type="Pfam" id="PF01213">
    <property type="entry name" value="CAP_N-CM"/>
    <property type="match status" value="1"/>
</dbReference>
<gene>
    <name evidence="7" type="ORF">BDY17DRAFT_41013</name>
</gene>
<evidence type="ECO:0000256" key="5">
    <source>
        <dbReference type="SAM" id="MobiDB-lite"/>
    </source>
</evidence>
<dbReference type="InterPro" id="IPR016098">
    <property type="entry name" value="CAP/MinC_C"/>
</dbReference>
<dbReference type="SUPFAM" id="SSF69340">
    <property type="entry name" value="C-terminal domain of adenylylcyclase associated protein"/>
    <property type="match status" value="1"/>
</dbReference>
<comment type="function">
    <text evidence="2">The N-terminal domain binds to adenylyl cyclase, thereby enabling adenylyl cyclase to be activated by upstream regulatory signals, such as Ras. The C-terminal domain is required for normal cellular morphology and growth control.</text>
</comment>
<dbReference type="InterPro" id="IPR013912">
    <property type="entry name" value="Adenylate_cyclase-assoc_CAP_C"/>
</dbReference>
<dbReference type="Pfam" id="PF08603">
    <property type="entry name" value="CAP_C"/>
    <property type="match status" value="1"/>
</dbReference>
<organism evidence="7 8">
    <name type="scientific">Neohortaea acidophila</name>
    <dbReference type="NCBI Taxonomy" id="245834"/>
    <lineage>
        <taxon>Eukaryota</taxon>
        <taxon>Fungi</taxon>
        <taxon>Dikarya</taxon>
        <taxon>Ascomycota</taxon>
        <taxon>Pezizomycotina</taxon>
        <taxon>Dothideomycetes</taxon>
        <taxon>Dothideomycetidae</taxon>
        <taxon>Mycosphaerellales</taxon>
        <taxon>Teratosphaeriaceae</taxon>
        <taxon>Neohortaea</taxon>
    </lineage>
</organism>
<evidence type="ECO:0000313" key="8">
    <source>
        <dbReference type="Proteomes" id="UP000799767"/>
    </source>
</evidence>
<dbReference type="GO" id="GO:0005737">
    <property type="term" value="C:cytoplasm"/>
    <property type="evidence" value="ECO:0007669"/>
    <property type="project" value="TreeGrafter"/>
</dbReference>
<name>A0A6A6PJU3_9PEZI</name>
<dbReference type="Proteomes" id="UP000799767">
    <property type="component" value="Unassembled WGS sequence"/>
</dbReference>
<proteinExistence type="inferred from homology"/>
<dbReference type="FunFam" id="1.25.40.330:FF:000001">
    <property type="entry name" value="Adenylyl cyclase-associated protein"/>
    <property type="match status" value="1"/>
</dbReference>
<evidence type="ECO:0000256" key="2">
    <source>
        <dbReference type="ARBA" id="ARBA00054756"/>
    </source>
</evidence>
<dbReference type="Gene3D" id="1.25.40.330">
    <property type="entry name" value="Adenylate cyclase-associated CAP, N-terminal domain"/>
    <property type="match status" value="1"/>
</dbReference>
<dbReference type="EMBL" id="MU001641">
    <property type="protein sequence ID" value="KAF2479537.1"/>
    <property type="molecule type" value="Genomic_DNA"/>
</dbReference>
<protein>
    <recommendedName>
        <fullName evidence="3 4">Adenylyl cyclase-associated protein</fullName>
    </recommendedName>
</protein>
<dbReference type="OrthoDB" id="77251at2759"/>
<dbReference type="InterPro" id="IPR006599">
    <property type="entry name" value="CARP_motif"/>
</dbReference>
<dbReference type="InterPro" id="IPR017901">
    <property type="entry name" value="C-CAP_CF_C-like"/>
</dbReference>
<dbReference type="PANTHER" id="PTHR10652">
    <property type="entry name" value="ADENYLYL CYCLASE-ASSOCIATED PROTEIN"/>
    <property type="match status" value="1"/>
</dbReference>
<evidence type="ECO:0000259" key="6">
    <source>
        <dbReference type="PROSITE" id="PS51329"/>
    </source>
</evidence>
<keyword evidence="8" id="KW-1185">Reference proteome</keyword>
<dbReference type="GO" id="GO:0019933">
    <property type="term" value="P:cAMP-mediated signaling"/>
    <property type="evidence" value="ECO:0007669"/>
    <property type="project" value="TreeGrafter"/>
</dbReference>
<dbReference type="AlphaFoldDB" id="A0A6A6PJU3"/>
<dbReference type="InterPro" id="IPR036223">
    <property type="entry name" value="CAP_C_sf"/>
</dbReference>
<dbReference type="PANTHER" id="PTHR10652:SF0">
    <property type="entry name" value="ADENYLYL CYCLASE-ASSOCIATED PROTEIN"/>
    <property type="match status" value="1"/>
</dbReference>
<dbReference type="Pfam" id="PF21938">
    <property type="entry name" value="CAP_N"/>
    <property type="match status" value="1"/>
</dbReference>
<dbReference type="RefSeq" id="XP_033586107.1">
    <property type="nucleotide sequence ID" value="XM_033738357.1"/>
</dbReference>
<dbReference type="InterPro" id="IPR036222">
    <property type="entry name" value="CAP_N_sf"/>
</dbReference>
<evidence type="ECO:0000256" key="3">
    <source>
        <dbReference type="ARBA" id="ARBA00072052"/>
    </source>
</evidence>
<evidence type="ECO:0000313" key="7">
    <source>
        <dbReference type="EMBL" id="KAF2479537.1"/>
    </source>
</evidence>
<reference evidence="7" key="1">
    <citation type="journal article" date="2020" name="Stud. Mycol.">
        <title>101 Dothideomycetes genomes: a test case for predicting lifestyles and emergence of pathogens.</title>
        <authorList>
            <person name="Haridas S."/>
            <person name="Albert R."/>
            <person name="Binder M."/>
            <person name="Bloem J."/>
            <person name="Labutti K."/>
            <person name="Salamov A."/>
            <person name="Andreopoulos B."/>
            <person name="Baker S."/>
            <person name="Barry K."/>
            <person name="Bills G."/>
            <person name="Bluhm B."/>
            <person name="Cannon C."/>
            <person name="Castanera R."/>
            <person name="Culley D."/>
            <person name="Daum C."/>
            <person name="Ezra D."/>
            <person name="Gonzalez J."/>
            <person name="Henrissat B."/>
            <person name="Kuo A."/>
            <person name="Liang C."/>
            <person name="Lipzen A."/>
            <person name="Lutzoni F."/>
            <person name="Magnuson J."/>
            <person name="Mondo S."/>
            <person name="Nolan M."/>
            <person name="Ohm R."/>
            <person name="Pangilinan J."/>
            <person name="Park H.-J."/>
            <person name="Ramirez L."/>
            <person name="Alfaro M."/>
            <person name="Sun H."/>
            <person name="Tritt A."/>
            <person name="Yoshinaga Y."/>
            <person name="Zwiers L.-H."/>
            <person name="Turgeon B."/>
            <person name="Goodwin S."/>
            <person name="Spatafora J."/>
            <person name="Crous P."/>
            <person name="Grigoriev I."/>
        </authorList>
    </citation>
    <scope>NUCLEOTIDE SEQUENCE</scope>
    <source>
        <strain evidence="7">CBS 113389</strain>
    </source>
</reference>
<dbReference type="InterPro" id="IPR053950">
    <property type="entry name" value="CAP_N"/>
</dbReference>
<dbReference type="GeneID" id="54479359"/>
<comment type="similarity">
    <text evidence="1 4">Belongs to the CAP family.</text>
</comment>
<dbReference type="GO" id="GO:0008179">
    <property type="term" value="F:adenylate cyclase binding"/>
    <property type="evidence" value="ECO:0007669"/>
    <property type="project" value="TreeGrafter"/>
</dbReference>
<dbReference type="FunFam" id="2.160.20.70:FF:000008">
    <property type="entry name" value="Adenylyl cyclase-associated protein"/>
    <property type="match status" value="1"/>
</dbReference>
<dbReference type="InterPro" id="IPR013992">
    <property type="entry name" value="Adenylate_cyclase-assoc_CAP_N"/>
</dbReference>
<feature type="compositionally biased region" description="Polar residues" evidence="5">
    <location>
        <begin position="98"/>
        <end position="107"/>
    </location>
</feature>
<dbReference type="GO" id="GO:0007015">
    <property type="term" value="P:actin filament organization"/>
    <property type="evidence" value="ECO:0007669"/>
    <property type="project" value="TreeGrafter"/>
</dbReference>
<feature type="compositionally biased region" description="Low complexity" evidence="5">
    <location>
        <begin position="425"/>
        <end position="435"/>
    </location>
</feature>
<accession>A0A6A6PJU3</accession>
<feature type="region of interest" description="Disordered" evidence="5">
    <location>
        <begin position="378"/>
        <end position="438"/>
    </location>
</feature>
<dbReference type="SMART" id="SM00673">
    <property type="entry name" value="CARP"/>
    <property type="match status" value="2"/>
</dbReference>
<feature type="compositionally biased region" description="Polar residues" evidence="5">
    <location>
        <begin position="68"/>
        <end position="89"/>
    </location>
</feature>
<dbReference type="PROSITE" id="PS51329">
    <property type="entry name" value="C_CAP_COFACTOR_C"/>
    <property type="match status" value="1"/>
</dbReference>